<evidence type="ECO:0000256" key="2">
    <source>
        <dbReference type="ARBA" id="ARBA00022729"/>
    </source>
</evidence>
<dbReference type="PANTHER" id="PTHR39210:SF1">
    <property type="entry name" value="HEPARIN-SULFATE LYASE"/>
    <property type="match status" value="1"/>
</dbReference>
<keyword evidence="8" id="KW-1185">Reference proteome</keyword>
<dbReference type="GO" id="GO:0016829">
    <property type="term" value="F:lyase activity"/>
    <property type="evidence" value="ECO:0007669"/>
    <property type="project" value="UniProtKB-KW"/>
</dbReference>
<gene>
    <name evidence="7" type="ORF">ADN00_18315</name>
</gene>
<protein>
    <submittedName>
        <fullName evidence="7">Uncharacterized protein</fullName>
    </submittedName>
</protein>
<dbReference type="Pfam" id="PF07940">
    <property type="entry name" value="Hepar_II_III_C"/>
    <property type="match status" value="1"/>
</dbReference>
<dbReference type="Gene3D" id="2.70.98.70">
    <property type="match status" value="1"/>
</dbReference>
<comment type="subcellular location">
    <subcellularLocation>
        <location evidence="1">Periplasm</location>
    </subcellularLocation>
</comment>
<dbReference type="AlphaFoldDB" id="A0A0P6WT01"/>
<dbReference type="InterPro" id="IPR031680">
    <property type="entry name" value="Hepar_II_III_N"/>
</dbReference>
<dbReference type="GO" id="GO:0042597">
    <property type="term" value="C:periplasmic space"/>
    <property type="evidence" value="ECO:0007669"/>
    <property type="project" value="UniProtKB-SubCell"/>
</dbReference>
<keyword evidence="4" id="KW-0456">Lyase</keyword>
<dbReference type="Gene3D" id="1.50.10.100">
    <property type="entry name" value="Chondroitin AC/alginate lyase"/>
    <property type="match status" value="1"/>
</dbReference>
<dbReference type="STRING" id="1134406.ADN00_18315"/>
<evidence type="ECO:0000313" key="8">
    <source>
        <dbReference type="Proteomes" id="UP000050417"/>
    </source>
</evidence>
<proteinExistence type="predicted"/>
<reference evidence="7 8" key="1">
    <citation type="submission" date="2015-07" db="EMBL/GenBank/DDBJ databases">
        <title>Genome sequence of Ornatilinea apprima DSM 23815.</title>
        <authorList>
            <person name="Hemp J."/>
            <person name="Ward L.M."/>
            <person name="Pace L.A."/>
            <person name="Fischer W.W."/>
        </authorList>
    </citation>
    <scope>NUCLEOTIDE SEQUENCE [LARGE SCALE GENOMIC DNA]</scope>
    <source>
        <strain evidence="7 8">P3M-1</strain>
    </source>
</reference>
<dbReference type="Pfam" id="PF16889">
    <property type="entry name" value="Hepar_II_III_N"/>
    <property type="match status" value="1"/>
</dbReference>
<accession>A0A0P6WT01</accession>
<dbReference type="Proteomes" id="UP000050417">
    <property type="component" value="Unassembled WGS sequence"/>
</dbReference>
<feature type="domain" description="Heparin-sulfate lyase N-terminal" evidence="6">
    <location>
        <begin position="116"/>
        <end position="342"/>
    </location>
</feature>
<dbReference type="EMBL" id="LGCL01000045">
    <property type="protein sequence ID" value="KPL70020.1"/>
    <property type="molecule type" value="Genomic_DNA"/>
</dbReference>
<feature type="domain" description="Heparinase II/III-like C-terminal" evidence="5">
    <location>
        <begin position="426"/>
        <end position="575"/>
    </location>
</feature>
<dbReference type="SUPFAM" id="SSF48230">
    <property type="entry name" value="Chondroitin AC/alginate lyase"/>
    <property type="match status" value="1"/>
</dbReference>
<organism evidence="7 8">
    <name type="scientific">Ornatilinea apprima</name>
    <dbReference type="NCBI Taxonomy" id="1134406"/>
    <lineage>
        <taxon>Bacteria</taxon>
        <taxon>Bacillati</taxon>
        <taxon>Chloroflexota</taxon>
        <taxon>Anaerolineae</taxon>
        <taxon>Anaerolineales</taxon>
        <taxon>Anaerolineaceae</taxon>
        <taxon>Ornatilinea</taxon>
    </lineage>
</organism>
<dbReference type="PANTHER" id="PTHR39210">
    <property type="entry name" value="HEPARIN-SULFATE LYASE"/>
    <property type="match status" value="1"/>
</dbReference>
<name>A0A0P6WT01_9CHLR</name>
<evidence type="ECO:0000259" key="6">
    <source>
        <dbReference type="Pfam" id="PF16889"/>
    </source>
</evidence>
<evidence type="ECO:0000256" key="3">
    <source>
        <dbReference type="ARBA" id="ARBA00022764"/>
    </source>
</evidence>
<evidence type="ECO:0000256" key="1">
    <source>
        <dbReference type="ARBA" id="ARBA00004418"/>
    </source>
</evidence>
<keyword evidence="3" id="KW-0574">Periplasm</keyword>
<sequence>MNNPANLMNRLQKAALAVRELGLEKVALFGLYRLGYLTGHWRRLNPPTPWPTIDPRAVDPQPIFRVPAQAELSALLSPAELQALRDEASLILSGQMRFFSAEPRPLNLCPSGTEHHWTQVRDDDPYADIKFIWEPARFTWVFTLARAYQLTADVVYPQAFWQYFHQFIQANPLNMGPNWASGQEVALRLIALVFAWQVFAQPETSTPADRAALLSVVAAHARRIPPTLLYARAQNNNHLISEAAGLYIAGVFLKGYPSAPRWQRLGWRWLNHAWQTQISPDGAYIQHSANYHRLMLQVSLATFSAAQTAGDALPAASLTRLQSAADWVASLMEPSNGALPNLGHNDGSLFLPLASALYADYRPTLQAASIALTRRRALPPGTWDELAAWLLLPPAKAAPTADLPAHPCRLNGADSWAVLRAVRFTDRPAHADQLHVDLWYRGQNVACDAGTYRYTAPPPWDHPLARTLAHNTLTLHNRDQMLRAGRFLWLDWAQAAVQSPSTPASLTAAHNGYAALGIQHKRALALQQAGDWLVTDRVTALRPSADPCPACLHWLLPDLPWSFEAGQLTMQLPSAVLRLNIKAFSEQDQPLELSFQVIRAGQLLLGSGECPPFLGWVSPTYDTRQPAISLRAFLITPPNFTLVSHWIFTQS</sequence>
<dbReference type="InterPro" id="IPR008929">
    <property type="entry name" value="Chondroitin_lyas"/>
</dbReference>
<evidence type="ECO:0000259" key="5">
    <source>
        <dbReference type="Pfam" id="PF07940"/>
    </source>
</evidence>
<keyword evidence="2" id="KW-0732">Signal</keyword>
<evidence type="ECO:0000256" key="4">
    <source>
        <dbReference type="ARBA" id="ARBA00023239"/>
    </source>
</evidence>
<comment type="caution">
    <text evidence="7">The sequence shown here is derived from an EMBL/GenBank/DDBJ whole genome shotgun (WGS) entry which is preliminary data.</text>
</comment>
<evidence type="ECO:0000313" key="7">
    <source>
        <dbReference type="EMBL" id="KPL70020.1"/>
    </source>
</evidence>
<dbReference type="InterPro" id="IPR012480">
    <property type="entry name" value="Hepar_II_III_C"/>
</dbReference>